<organism evidence="4 5">
    <name type="scientific">Phycomyces blakesleeanus</name>
    <dbReference type="NCBI Taxonomy" id="4837"/>
    <lineage>
        <taxon>Eukaryota</taxon>
        <taxon>Fungi</taxon>
        <taxon>Fungi incertae sedis</taxon>
        <taxon>Mucoromycota</taxon>
        <taxon>Mucoromycotina</taxon>
        <taxon>Mucoromycetes</taxon>
        <taxon>Mucorales</taxon>
        <taxon>Phycomycetaceae</taxon>
        <taxon>Phycomyces</taxon>
    </lineage>
</organism>
<dbReference type="InterPro" id="IPR050235">
    <property type="entry name" value="CK1_Ser-Thr_kinase"/>
</dbReference>
<dbReference type="SMART" id="SM00220">
    <property type="entry name" value="S_TKc"/>
    <property type="match status" value="1"/>
</dbReference>
<feature type="compositionally biased region" description="Basic and acidic residues" evidence="2">
    <location>
        <begin position="382"/>
        <end position="410"/>
    </location>
</feature>
<dbReference type="InterPro" id="IPR011009">
    <property type="entry name" value="Kinase-like_dom_sf"/>
</dbReference>
<dbReference type="PROSITE" id="PS50011">
    <property type="entry name" value="PROTEIN_KINASE_DOM"/>
    <property type="match status" value="1"/>
</dbReference>
<evidence type="ECO:0000256" key="2">
    <source>
        <dbReference type="SAM" id="MobiDB-lite"/>
    </source>
</evidence>
<feature type="binding site" evidence="1">
    <location>
        <position position="85"/>
    </location>
    <ligand>
        <name>ATP</name>
        <dbReference type="ChEBI" id="CHEBI:30616"/>
    </ligand>
</feature>
<dbReference type="PANTHER" id="PTHR11909">
    <property type="entry name" value="CASEIN KINASE-RELATED"/>
    <property type="match status" value="1"/>
</dbReference>
<feature type="region of interest" description="Disordered" evidence="2">
    <location>
        <begin position="371"/>
        <end position="410"/>
    </location>
</feature>
<reference evidence="4 5" key="1">
    <citation type="submission" date="2024-04" db="EMBL/GenBank/DDBJ databases">
        <title>Symmetric and asymmetric DNA N6-adenine methylation regulates different biological responses in Mucorales.</title>
        <authorList>
            <consortium name="Lawrence Berkeley National Laboratory"/>
            <person name="Lax C."/>
            <person name="Mondo S.J."/>
            <person name="Osorio-Concepcion M."/>
            <person name="Muszewska A."/>
            <person name="Corrochano-Luque M."/>
            <person name="Gutierrez G."/>
            <person name="Riley R."/>
            <person name="Lipzen A."/>
            <person name="Guo J."/>
            <person name="Hundley H."/>
            <person name="Amirebrahimi M."/>
            <person name="Ng V."/>
            <person name="Lorenzo-Gutierrez D."/>
            <person name="Binder U."/>
            <person name="Yang J."/>
            <person name="Song Y."/>
            <person name="Canovas D."/>
            <person name="Navarro E."/>
            <person name="Freitag M."/>
            <person name="Gabaldon T."/>
            <person name="Grigoriev I.V."/>
            <person name="Corrochano L.M."/>
            <person name="Nicolas F.E."/>
            <person name="Garre V."/>
        </authorList>
    </citation>
    <scope>NUCLEOTIDE SEQUENCE [LARGE SCALE GENOMIC DNA]</scope>
    <source>
        <strain evidence="4 5">L51</strain>
    </source>
</reference>
<keyword evidence="5" id="KW-1185">Reference proteome</keyword>
<dbReference type="Proteomes" id="UP001448207">
    <property type="component" value="Unassembled WGS sequence"/>
</dbReference>
<dbReference type="EMBL" id="JBCLYO010000032">
    <property type="protein sequence ID" value="KAL0076320.1"/>
    <property type="molecule type" value="Genomic_DNA"/>
</dbReference>
<comment type="caution">
    <text evidence="4">The sequence shown here is derived from an EMBL/GenBank/DDBJ whole genome shotgun (WGS) entry which is preliminary data.</text>
</comment>
<dbReference type="PROSITE" id="PS00107">
    <property type="entry name" value="PROTEIN_KINASE_ATP"/>
    <property type="match status" value="1"/>
</dbReference>
<accession>A0ABR3AJX2</accession>
<dbReference type="Gene3D" id="1.10.510.10">
    <property type="entry name" value="Transferase(Phosphotransferase) domain 1"/>
    <property type="match status" value="1"/>
</dbReference>
<evidence type="ECO:0000259" key="3">
    <source>
        <dbReference type="PROSITE" id="PS50011"/>
    </source>
</evidence>
<keyword evidence="1" id="KW-0067">ATP-binding</keyword>
<proteinExistence type="predicted"/>
<name>A0ABR3AJX2_PHYBL</name>
<keyword evidence="1" id="KW-0547">Nucleotide-binding</keyword>
<evidence type="ECO:0000256" key="1">
    <source>
        <dbReference type="PROSITE-ProRule" id="PRU10141"/>
    </source>
</evidence>
<sequence>MTAHRYASRAPFENIPAQPQQVEHSLRTMSARNCSVDSNLSDLSENSSNVVINQRWIPLGKIGEGSFGEVFEVEEISTKKHFAIKRERANMRHPQLENEAKVYKLLEGGPGIPRCYWYGRHEDFNCIVMDLLGPSLNQLRKTVHKIPLDVVIDLSSQMVSILEHVHQKGLVFRDIKPDNFLFSAANELPEPEMYEVRDPAGGPPHYEYTTLTCRDVLKKWGEPYPRLYIVDFGLAVDWANPEPKVSHSDKKRDQRNKVGTARYASINVHRGKVHSRRDDLEGIGYMVLELLLGSLPWTGIQARSSKNGWDKMRQMKEDTFMSDLCAGMPVGILEFVEYTRKLRPTDEPDYNLCRQMLFGCVGNGRLAHPVRSPFGGQSSRKVWKDVEDHTQQRGGSRVEEGSAKHAQDRNTSRFSMYTVAKALPNTGASPMWRQESNKGGKGVQESSVSSTSIHRMISKIPKGEKLIGWNTHKHDEVPWEPKVDWNTNNNPTIQTLPEPVWDKNPTQEAWGAPESTWSPPEDDSWAKKNGVPW</sequence>
<feature type="region of interest" description="Disordered" evidence="2">
    <location>
        <begin position="427"/>
        <end position="452"/>
    </location>
</feature>
<evidence type="ECO:0000313" key="4">
    <source>
        <dbReference type="EMBL" id="KAL0076320.1"/>
    </source>
</evidence>
<feature type="compositionally biased region" description="Polar residues" evidence="2">
    <location>
        <begin position="485"/>
        <end position="495"/>
    </location>
</feature>
<dbReference type="InterPro" id="IPR017441">
    <property type="entry name" value="Protein_kinase_ATP_BS"/>
</dbReference>
<feature type="domain" description="Protein kinase" evidence="3">
    <location>
        <begin position="56"/>
        <end position="371"/>
    </location>
</feature>
<protein>
    <submittedName>
        <fullName evidence="4">Kinase-like domain-containing protein</fullName>
    </submittedName>
</protein>
<dbReference type="InterPro" id="IPR000719">
    <property type="entry name" value="Prot_kinase_dom"/>
</dbReference>
<dbReference type="SUPFAM" id="SSF56112">
    <property type="entry name" value="Protein kinase-like (PK-like)"/>
    <property type="match status" value="1"/>
</dbReference>
<dbReference type="CDD" id="cd14016">
    <property type="entry name" value="STKc_CK1"/>
    <property type="match status" value="1"/>
</dbReference>
<gene>
    <name evidence="4" type="ORF">J3Q64DRAFT_1772965</name>
</gene>
<evidence type="ECO:0000313" key="5">
    <source>
        <dbReference type="Proteomes" id="UP001448207"/>
    </source>
</evidence>
<dbReference type="Pfam" id="PF00069">
    <property type="entry name" value="Pkinase"/>
    <property type="match status" value="1"/>
</dbReference>
<feature type="region of interest" description="Disordered" evidence="2">
    <location>
        <begin position="480"/>
        <end position="533"/>
    </location>
</feature>